<dbReference type="OMA" id="CLNVAIQ"/>
<accession>A0A0U5GVT3</accession>
<evidence type="ECO:0000256" key="1">
    <source>
        <dbReference type="SAM" id="MobiDB-lite"/>
    </source>
</evidence>
<feature type="compositionally biased region" description="Polar residues" evidence="1">
    <location>
        <begin position="250"/>
        <end position="260"/>
    </location>
</feature>
<sequence length="281" mass="28892">MGIASPPTAPAALTLTLALTVLTTAQTCYNPDRTISSSAVPCSSDDDTFCCGSDAICLSSGYCLSVTAQPYSLYRGSCTDSGWGDFCAYYCVNFLTGTNAPITSVGTNDDGRAIYCCGYQSANQTMDECANGDAPFVLEDGEMVFGRAALAEASEDSSSSSTTSTSPTATGTDASTEPSTCSNNDVAIGAGVGVPLGVLALSAVAWALLERRRRVKTVTGVGIGSGAERGHAHVLEVFVPPQRKAGPTELDQQTASSSPDTLIHGREVVELMGSERGTTST</sequence>
<feature type="transmembrane region" description="Helical" evidence="2">
    <location>
        <begin position="186"/>
        <end position="209"/>
    </location>
</feature>
<dbReference type="Proteomes" id="UP000054771">
    <property type="component" value="Unassembled WGS sequence"/>
</dbReference>
<keyword evidence="5" id="KW-1185">Reference proteome</keyword>
<keyword evidence="2" id="KW-0812">Transmembrane</keyword>
<dbReference type="AlphaFoldDB" id="A0A0U5GVT3"/>
<feature type="region of interest" description="Disordered" evidence="1">
    <location>
        <begin position="152"/>
        <end position="180"/>
    </location>
</feature>
<feature type="compositionally biased region" description="Low complexity" evidence="1">
    <location>
        <begin position="152"/>
        <end position="176"/>
    </location>
</feature>
<evidence type="ECO:0000313" key="5">
    <source>
        <dbReference type="Proteomes" id="UP000054771"/>
    </source>
</evidence>
<keyword evidence="2" id="KW-0472">Membrane</keyword>
<proteinExistence type="predicted"/>
<keyword evidence="2" id="KW-1133">Transmembrane helix</keyword>
<name>A0A0U5GVT3_ASPCI</name>
<evidence type="ECO:0000256" key="3">
    <source>
        <dbReference type="SAM" id="SignalP"/>
    </source>
</evidence>
<dbReference type="STRING" id="454130.A0A0U5GVT3"/>
<keyword evidence="3" id="KW-0732">Signal</keyword>
<dbReference type="OrthoDB" id="5215637at2759"/>
<gene>
    <name evidence="4" type="ORF">ASPCAL09544</name>
</gene>
<evidence type="ECO:0000256" key="2">
    <source>
        <dbReference type="SAM" id="Phobius"/>
    </source>
</evidence>
<reference evidence="5" key="1">
    <citation type="journal article" date="2016" name="Genome Announc.">
        <title>Draft genome sequences of fungus Aspergillus calidoustus.</title>
        <authorList>
            <person name="Horn F."/>
            <person name="Linde J."/>
            <person name="Mattern D.J."/>
            <person name="Walther G."/>
            <person name="Guthke R."/>
            <person name="Scherlach K."/>
            <person name="Martin K."/>
            <person name="Brakhage A.A."/>
            <person name="Petzke L."/>
            <person name="Valiante V."/>
        </authorList>
    </citation>
    <scope>NUCLEOTIDE SEQUENCE [LARGE SCALE GENOMIC DNA]</scope>
    <source>
        <strain evidence="5">SF006504</strain>
    </source>
</reference>
<organism evidence="4 5">
    <name type="scientific">Aspergillus calidoustus</name>
    <dbReference type="NCBI Taxonomy" id="454130"/>
    <lineage>
        <taxon>Eukaryota</taxon>
        <taxon>Fungi</taxon>
        <taxon>Dikarya</taxon>
        <taxon>Ascomycota</taxon>
        <taxon>Pezizomycotina</taxon>
        <taxon>Eurotiomycetes</taxon>
        <taxon>Eurotiomycetidae</taxon>
        <taxon>Eurotiales</taxon>
        <taxon>Aspergillaceae</taxon>
        <taxon>Aspergillus</taxon>
        <taxon>Aspergillus subgen. Nidulantes</taxon>
    </lineage>
</organism>
<dbReference type="EMBL" id="CDMC01000007">
    <property type="protein sequence ID" value="CEN62916.1"/>
    <property type="molecule type" value="Genomic_DNA"/>
</dbReference>
<feature type="signal peptide" evidence="3">
    <location>
        <begin position="1"/>
        <end position="25"/>
    </location>
</feature>
<feature type="region of interest" description="Disordered" evidence="1">
    <location>
        <begin position="243"/>
        <end position="262"/>
    </location>
</feature>
<feature type="chain" id="PRO_5006858255" evidence="3">
    <location>
        <begin position="26"/>
        <end position="281"/>
    </location>
</feature>
<protein>
    <submittedName>
        <fullName evidence="4">Uncharacterized protein</fullName>
    </submittedName>
</protein>
<evidence type="ECO:0000313" key="4">
    <source>
        <dbReference type="EMBL" id="CEN62916.1"/>
    </source>
</evidence>